<comment type="domain">
    <text evidence="11">The J domain is necessary and sufficient to stimulate DnaK ATPase activity. Zinc center 1 plays an important role in the autonomous, DnaK-independent chaperone activity of DnaJ. Zinc center 2 is essential for interaction with DnaK and for DnaJ activity.</text>
</comment>
<dbReference type="PROSITE" id="PS00636">
    <property type="entry name" value="DNAJ_1"/>
    <property type="match status" value="1"/>
</dbReference>
<dbReference type="GO" id="GO:0006260">
    <property type="term" value="P:DNA replication"/>
    <property type="evidence" value="ECO:0007669"/>
    <property type="project" value="UniProtKB-KW"/>
</dbReference>
<dbReference type="InterPro" id="IPR012724">
    <property type="entry name" value="DnaJ"/>
</dbReference>
<dbReference type="AlphaFoldDB" id="A0A0M8K5H5"/>
<dbReference type="InterPro" id="IPR008971">
    <property type="entry name" value="HSP40/DnaJ_pept-bd"/>
</dbReference>
<reference evidence="17" key="3">
    <citation type="submission" date="2015-08" db="EMBL/GenBank/DDBJ databases">
        <title>Draft Genome Sequence of a Heterotrophic Facultative Anaerobic Bacterium Ardenticatena maritima Strain 110S.</title>
        <authorList>
            <person name="Kawaichi S."/>
            <person name="Yoshida T."/>
            <person name="Sako Y."/>
            <person name="Nakamura R."/>
        </authorList>
    </citation>
    <scope>NUCLEOTIDE SEQUENCE [LARGE SCALE GENOMIC DNA]</scope>
    <source>
        <strain evidence="17">110S</strain>
    </source>
</reference>
<dbReference type="InterPro" id="IPR036410">
    <property type="entry name" value="HSP_DnaJ_Cys-rich_dom_sf"/>
</dbReference>
<keyword evidence="7 11" id="KW-0346">Stress response</keyword>
<dbReference type="InterPro" id="IPR001623">
    <property type="entry name" value="DnaJ_domain"/>
</dbReference>
<dbReference type="FunFam" id="2.60.260.20:FF:000005">
    <property type="entry name" value="Chaperone protein dnaJ 1, mitochondrial"/>
    <property type="match status" value="1"/>
</dbReference>
<reference evidence="16 18" key="2">
    <citation type="submission" date="2015-07" db="EMBL/GenBank/DDBJ databases">
        <title>Whole genome sequence of Ardenticatena maritima DSM 23922.</title>
        <authorList>
            <person name="Hemp J."/>
            <person name="Ward L.M."/>
            <person name="Pace L.A."/>
            <person name="Fischer W.W."/>
        </authorList>
    </citation>
    <scope>NUCLEOTIDE SEQUENCE [LARGE SCALE GENOMIC DNA]</scope>
    <source>
        <strain evidence="16 18">110S</strain>
    </source>
</reference>
<feature type="binding site" evidence="11">
    <location>
        <position position="158"/>
    </location>
    <ligand>
        <name>Zn(2+)</name>
        <dbReference type="ChEBI" id="CHEBI:29105"/>
        <label>2</label>
    </ligand>
</feature>
<dbReference type="CDD" id="cd10747">
    <property type="entry name" value="DnaJ_C"/>
    <property type="match status" value="1"/>
</dbReference>
<dbReference type="FunFam" id="2.60.260.20:FF:000009">
    <property type="entry name" value="Putative Mitochondrial DnaJ chaperone"/>
    <property type="match status" value="1"/>
</dbReference>
<feature type="binding site" evidence="11">
    <location>
        <position position="198"/>
    </location>
    <ligand>
        <name>Zn(2+)</name>
        <dbReference type="ChEBI" id="CHEBI:29105"/>
        <label>1</label>
    </ligand>
</feature>
<feature type="binding site" evidence="11">
    <location>
        <position position="184"/>
    </location>
    <ligand>
        <name>Zn(2+)</name>
        <dbReference type="ChEBI" id="CHEBI:29105"/>
        <label>2</label>
    </ligand>
</feature>
<dbReference type="NCBIfam" id="NF008035">
    <property type="entry name" value="PRK10767.1"/>
    <property type="match status" value="1"/>
</dbReference>
<dbReference type="PANTHER" id="PTHR43096">
    <property type="entry name" value="DNAJ HOMOLOG 1, MITOCHONDRIAL-RELATED"/>
    <property type="match status" value="1"/>
</dbReference>
<dbReference type="CDD" id="cd10719">
    <property type="entry name" value="DnaJ_zf"/>
    <property type="match status" value="1"/>
</dbReference>
<keyword evidence="1 11" id="KW-0963">Cytoplasm</keyword>
<dbReference type="Gene3D" id="1.10.287.110">
    <property type="entry name" value="DnaJ domain"/>
    <property type="match status" value="1"/>
</dbReference>
<reference evidence="15 17" key="1">
    <citation type="journal article" date="2015" name="Genome Announc.">
        <title>Draft Genome Sequence of a Heterotrophic Facultative Anaerobic Thermophilic Bacterium, Ardenticatena maritima Strain 110ST.</title>
        <authorList>
            <person name="Kawaichi S."/>
            <person name="Yoshida T."/>
            <person name="Sako Y."/>
            <person name="Nakamura R."/>
        </authorList>
    </citation>
    <scope>NUCLEOTIDE SEQUENCE [LARGE SCALE GENOMIC DNA]</scope>
    <source>
        <strain evidence="15 17">110S</strain>
    </source>
</reference>
<keyword evidence="17" id="KW-1185">Reference proteome</keyword>
<evidence type="ECO:0000256" key="6">
    <source>
        <dbReference type="ARBA" id="ARBA00022833"/>
    </source>
</evidence>
<evidence type="ECO:0000259" key="13">
    <source>
        <dbReference type="PROSITE" id="PS50076"/>
    </source>
</evidence>
<dbReference type="SUPFAM" id="SSF49493">
    <property type="entry name" value="HSP40/DnaJ peptide-binding domain"/>
    <property type="match status" value="2"/>
</dbReference>
<comment type="cofactor">
    <cofactor evidence="11">
        <name>Zn(2+)</name>
        <dbReference type="ChEBI" id="CHEBI:29105"/>
    </cofactor>
    <text evidence="11">Binds 2 Zn(2+) ions per monomer.</text>
</comment>
<dbReference type="EMBL" id="BBZA01000030">
    <property type="protein sequence ID" value="GAP62085.1"/>
    <property type="molecule type" value="Genomic_DNA"/>
</dbReference>
<comment type="similarity">
    <text evidence="9 11">Belongs to the DnaJ family.</text>
</comment>
<dbReference type="PRINTS" id="PR00625">
    <property type="entry name" value="JDOMAIN"/>
</dbReference>
<dbReference type="Pfam" id="PF00226">
    <property type="entry name" value="DnaJ"/>
    <property type="match status" value="1"/>
</dbReference>
<keyword evidence="6 11" id="KW-0862">Zinc</keyword>
<evidence type="ECO:0000256" key="12">
    <source>
        <dbReference type="PROSITE-ProRule" id="PRU00546"/>
    </source>
</evidence>
<keyword evidence="5 11" id="KW-0863">Zinc-finger</keyword>
<evidence type="ECO:0000256" key="8">
    <source>
        <dbReference type="ARBA" id="ARBA00023186"/>
    </source>
</evidence>
<dbReference type="HAMAP" id="MF_01152">
    <property type="entry name" value="DnaJ"/>
    <property type="match status" value="1"/>
</dbReference>
<name>A0A0M8K5H5_9CHLR</name>
<feature type="zinc finger region" description="CR-type" evidence="12">
    <location>
        <begin position="128"/>
        <end position="210"/>
    </location>
</feature>
<evidence type="ECO:0000256" key="4">
    <source>
        <dbReference type="ARBA" id="ARBA00022737"/>
    </source>
</evidence>
<evidence type="ECO:0000313" key="15">
    <source>
        <dbReference type="EMBL" id="GAP62085.1"/>
    </source>
</evidence>
<evidence type="ECO:0000256" key="11">
    <source>
        <dbReference type="HAMAP-Rule" id="MF_01152"/>
    </source>
</evidence>
<dbReference type="InterPro" id="IPR001305">
    <property type="entry name" value="HSP_DnaJ_Cys-rich_dom"/>
</dbReference>
<evidence type="ECO:0000256" key="3">
    <source>
        <dbReference type="ARBA" id="ARBA00022723"/>
    </source>
</evidence>
<dbReference type="Proteomes" id="UP000050502">
    <property type="component" value="Unassembled WGS sequence"/>
</dbReference>
<accession>A0A0M8K5H5</accession>
<dbReference type="Pfam" id="PF01556">
    <property type="entry name" value="DnaJ_C"/>
    <property type="match status" value="1"/>
</dbReference>
<feature type="binding site" evidence="11">
    <location>
        <position position="187"/>
    </location>
    <ligand>
        <name>Zn(2+)</name>
        <dbReference type="ChEBI" id="CHEBI:29105"/>
        <label>2</label>
    </ligand>
</feature>
<dbReference type="GO" id="GO:0051082">
    <property type="term" value="F:unfolded protein binding"/>
    <property type="evidence" value="ECO:0007669"/>
    <property type="project" value="UniProtKB-UniRule"/>
</dbReference>
<sequence>MKRDYYEILGVSRTATKEEIKRAYRKLARQYHPDINKSPDAEEKFKEINEAYEVLSDDQKRAAYDRFGHAGAQGMGGFGPDIGIDIGDIFAEFFGFGSASRRARRQSPMKGADLRARITIDFEEAIRGTRKKVVIERMELCPECGGTGAAPGSQPVRCSQCGGSGEVRSVRQSIFGQVVMSNTCPACGGEGEVVASPCSRCHGQKRVRVQRTLEVNIPAGIEDGMRIRLSGEGEHGLRGGPPGNLYVDVHVRPHEYFRRDGDDILLDVEINVAQAALGDEIEVPTVDGPATLRIPAGTQTGATFRLRGYGAPNVHNPALRGDQVVRVFVVVPTDLTPEQRRLFEELAKTLGKEVIPQGRKGFFDKLRDALGM</sequence>
<comment type="caution">
    <text evidence="11">Lacks conserved residue(s) required for the propagation of feature annotation.</text>
</comment>
<dbReference type="GO" id="GO:0042026">
    <property type="term" value="P:protein refolding"/>
    <property type="evidence" value="ECO:0007669"/>
    <property type="project" value="TreeGrafter"/>
</dbReference>
<keyword evidence="8 11" id="KW-0143">Chaperone</keyword>
<dbReference type="EMBL" id="LGKN01000009">
    <property type="protein sequence ID" value="KPL86281.1"/>
    <property type="molecule type" value="Genomic_DNA"/>
</dbReference>
<feature type="binding site" evidence="11">
    <location>
        <position position="201"/>
    </location>
    <ligand>
        <name>Zn(2+)</name>
        <dbReference type="ChEBI" id="CHEBI:29105"/>
        <label>1</label>
    </ligand>
</feature>
<dbReference type="NCBIfam" id="TIGR02349">
    <property type="entry name" value="DnaJ_bact"/>
    <property type="match status" value="1"/>
</dbReference>
<evidence type="ECO:0000313" key="17">
    <source>
        <dbReference type="Proteomes" id="UP000037784"/>
    </source>
</evidence>
<comment type="subunit">
    <text evidence="11">Homodimer.</text>
</comment>
<dbReference type="SUPFAM" id="SSF57938">
    <property type="entry name" value="DnaJ/Hsp40 cysteine-rich domain"/>
    <property type="match status" value="1"/>
</dbReference>
<keyword evidence="2 11" id="KW-0235">DNA replication</keyword>
<comment type="caution">
    <text evidence="15">The sequence shown here is derived from an EMBL/GenBank/DDBJ whole genome shotgun (WGS) entry which is preliminary data.</text>
</comment>
<feature type="binding site" evidence="11">
    <location>
        <position position="144"/>
    </location>
    <ligand>
        <name>Zn(2+)</name>
        <dbReference type="ChEBI" id="CHEBI:29105"/>
        <label>1</label>
    </ligand>
</feature>
<dbReference type="SUPFAM" id="SSF46565">
    <property type="entry name" value="Chaperone J-domain"/>
    <property type="match status" value="1"/>
</dbReference>
<dbReference type="Gene3D" id="2.10.230.10">
    <property type="entry name" value="Heat shock protein DnaJ, cysteine-rich domain"/>
    <property type="match status" value="1"/>
</dbReference>
<dbReference type="PROSITE" id="PS51188">
    <property type="entry name" value="ZF_CR"/>
    <property type="match status" value="1"/>
</dbReference>
<dbReference type="FunFam" id="1.10.287.110:FF:000031">
    <property type="entry name" value="Molecular chaperone DnaJ"/>
    <property type="match status" value="1"/>
</dbReference>
<evidence type="ECO:0000256" key="2">
    <source>
        <dbReference type="ARBA" id="ARBA00022705"/>
    </source>
</evidence>
<evidence type="ECO:0000256" key="1">
    <source>
        <dbReference type="ARBA" id="ARBA00022490"/>
    </source>
</evidence>
<evidence type="ECO:0000259" key="14">
    <source>
        <dbReference type="PROSITE" id="PS51188"/>
    </source>
</evidence>
<dbReference type="GO" id="GO:0005524">
    <property type="term" value="F:ATP binding"/>
    <property type="evidence" value="ECO:0007669"/>
    <property type="project" value="InterPro"/>
</dbReference>
<comment type="function">
    <text evidence="11">Participates actively in the response to hyperosmotic and heat shock by preventing the aggregation of stress-denatured proteins and by disaggregating proteins, also in an autonomous, DnaK-independent fashion. Unfolded proteins bind initially to DnaJ; upon interaction with the DnaJ-bound protein, DnaK hydrolyzes its bound ATP, resulting in the formation of a stable complex. GrpE releases ADP from DnaK; ATP binding to DnaK triggers the release of the substrate protein, thus completing the reaction cycle. Several rounds of ATP-dependent interactions between DnaJ, DnaK and GrpE are required for fully efficient folding. Also involved, together with DnaK and GrpE, in the DNA replication of plasmids through activation of initiation proteins.</text>
</comment>
<proteinExistence type="inferred from homology"/>
<dbReference type="FunCoup" id="A0A0M8K5H5">
    <property type="interactions" value="479"/>
</dbReference>
<dbReference type="Pfam" id="PF00684">
    <property type="entry name" value="DnaJ_CXXCXGXG"/>
    <property type="match status" value="1"/>
</dbReference>
<feature type="binding site" evidence="11">
    <location>
        <position position="161"/>
    </location>
    <ligand>
        <name>Zn(2+)</name>
        <dbReference type="ChEBI" id="CHEBI:29105"/>
        <label>2</label>
    </ligand>
</feature>
<evidence type="ECO:0000256" key="7">
    <source>
        <dbReference type="ARBA" id="ARBA00023016"/>
    </source>
</evidence>
<dbReference type="GO" id="GO:0009408">
    <property type="term" value="P:response to heat"/>
    <property type="evidence" value="ECO:0007669"/>
    <property type="project" value="InterPro"/>
</dbReference>
<dbReference type="GO" id="GO:0031072">
    <property type="term" value="F:heat shock protein binding"/>
    <property type="evidence" value="ECO:0007669"/>
    <property type="project" value="InterPro"/>
</dbReference>
<gene>
    <name evidence="11 15" type="primary">dnaJ</name>
    <name evidence="15" type="ORF">ARMA_0508</name>
    <name evidence="16" type="ORF">SE16_13105</name>
</gene>
<dbReference type="RefSeq" id="WP_054492009.1">
    <property type="nucleotide sequence ID" value="NZ_BBZA01000030.1"/>
</dbReference>
<feature type="domain" description="J" evidence="13">
    <location>
        <begin position="4"/>
        <end position="68"/>
    </location>
</feature>
<dbReference type="GO" id="GO:0008270">
    <property type="term" value="F:zinc ion binding"/>
    <property type="evidence" value="ECO:0007669"/>
    <property type="project" value="UniProtKB-UniRule"/>
</dbReference>
<evidence type="ECO:0000313" key="16">
    <source>
        <dbReference type="EMBL" id="KPL86281.1"/>
    </source>
</evidence>
<feature type="domain" description="CR-type" evidence="14">
    <location>
        <begin position="128"/>
        <end position="210"/>
    </location>
</feature>
<comment type="subcellular location">
    <subcellularLocation>
        <location evidence="11">Cytoplasm</location>
    </subcellularLocation>
</comment>
<dbReference type="Proteomes" id="UP000037784">
    <property type="component" value="Unassembled WGS sequence"/>
</dbReference>
<protein>
    <recommendedName>
        <fullName evidence="10 11">Chaperone protein DnaJ</fullName>
    </recommendedName>
</protein>
<dbReference type="InterPro" id="IPR018253">
    <property type="entry name" value="DnaJ_domain_CS"/>
</dbReference>
<dbReference type="InParanoid" id="A0A0M8K5H5"/>
<evidence type="ECO:0000256" key="5">
    <source>
        <dbReference type="ARBA" id="ARBA00022771"/>
    </source>
</evidence>
<dbReference type="Gene3D" id="2.60.260.20">
    <property type="entry name" value="Urease metallochaperone UreE, N-terminal domain"/>
    <property type="match status" value="2"/>
</dbReference>
<keyword evidence="4 11" id="KW-0677">Repeat</keyword>
<dbReference type="OrthoDB" id="9779889at2"/>
<evidence type="ECO:0000256" key="10">
    <source>
        <dbReference type="ARBA" id="ARBA00067609"/>
    </source>
</evidence>
<dbReference type="PATRIC" id="fig|872965.6.peg.2260"/>
<dbReference type="STRING" id="872965.SE16_13105"/>
<evidence type="ECO:0000256" key="9">
    <source>
        <dbReference type="ARBA" id="ARBA00061004"/>
    </source>
</evidence>
<keyword evidence="3 11" id="KW-0479">Metal-binding</keyword>
<dbReference type="CDD" id="cd06257">
    <property type="entry name" value="DnaJ"/>
    <property type="match status" value="1"/>
</dbReference>
<dbReference type="SMART" id="SM00271">
    <property type="entry name" value="DnaJ"/>
    <property type="match status" value="1"/>
</dbReference>
<dbReference type="PROSITE" id="PS50076">
    <property type="entry name" value="DNAJ_2"/>
    <property type="match status" value="1"/>
</dbReference>
<feature type="binding site" evidence="11">
    <location>
        <position position="141"/>
    </location>
    <ligand>
        <name>Zn(2+)</name>
        <dbReference type="ChEBI" id="CHEBI:29105"/>
        <label>1</label>
    </ligand>
</feature>
<dbReference type="FunFam" id="2.10.230.10:FF:000002">
    <property type="entry name" value="Molecular chaperone DnaJ"/>
    <property type="match status" value="1"/>
</dbReference>
<dbReference type="GO" id="GO:0005737">
    <property type="term" value="C:cytoplasm"/>
    <property type="evidence" value="ECO:0007669"/>
    <property type="project" value="UniProtKB-SubCell"/>
</dbReference>
<evidence type="ECO:0000313" key="18">
    <source>
        <dbReference type="Proteomes" id="UP000050502"/>
    </source>
</evidence>
<organism evidence="15 17">
    <name type="scientific">Ardenticatena maritima</name>
    <dbReference type="NCBI Taxonomy" id="872965"/>
    <lineage>
        <taxon>Bacteria</taxon>
        <taxon>Bacillati</taxon>
        <taxon>Chloroflexota</taxon>
        <taxon>Ardenticatenia</taxon>
        <taxon>Ardenticatenales</taxon>
        <taxon>Ardenticatenaceae</taxon>
        <taxon>Ardenticatena</taxon>
    </lineage>
</organism>
<dbReference type="InterPro" id="IPR002939">
    <property type="entry name" value="DnaJ_C"/>
</dbReference>
<dbReference type="InterPro" id="IPR036869">
    <property type="entry name" value="J_dom_sf"/>
</dbReference>
<dbReference type="PANTHER" id="PTHR43096:SF48">
    <property type="entry name" value="CHAPERONE PROTEIN DNAJ"/>
    <property type="match status" value="1"/>
</dbReference>